<dbReference type="InterPro" id="IPR001345">
    <property type="entry name" value="PG/BPGM_mutase_AS"/>
</dbReference>
<sequence>MTRQIKVFLIRHGETVDNVAQVYAGSRDSELTNHGYQQATKLGLHFKALDLSFTHIFSSHLQRAAKTAGLIRDAQATAVAEPDSASEVPDVVQLPTLMEQDFGYYEGKKFHERAADSKLTGKEHHRQEHKDTAGFVDVESKDSLAQRADTFLDGHLLPLLEESISSTNYVVAVVSHGIMLSNLWKRLLLRLPPKSVAFSPKLVVTERNSLEHLGGWSNTGYLGLHMTRVEAPGNPSRGSKGNTGVTVANLPPSHGQKKPSSSTDGPSQDIPDTSTQSAEVPTPLSPCKVAYGWTTVIQTINGKDHLLGLKRTGGGVGSSRHDSSQKNIESFFKRGKMV</sequence>
<evidence type="ECO:0000313" key="4">
    <source>
        <dbReference type="EMBL" id="KAF2866201.1"/>
    </source>
</evidence>
<protein>
    <submittedName>
        <fullName evidence="4">Histidine phosphatase superfamily</fullName>
    </submittedName>
</protein>
<dbReference type="PANTHER" id="PTHR46517">
    <property type="entry name" value="FRUCTOSE-2,6-BISPHOSPHATASE TIGAR"/>
    <property type="match status" value="1"/>
</dbReference>
<dbReference type="Pfam" id="PF00300">
    <property type="entry name" value="His_Phos_1"/>
    <property type="match status" value="1"/>
</dbReference>
<dbReference type="CDD" id="cd07067">
    <property type="entry name" value="HP_PGM_like"/>
    <property type="match status" value="1"/>
</dbReference>
<dbReference type="GO" id="GO:0045820">
    <property type="term" value="P:negative regulation of glycolytic process"/>
    <property type="evidence" value="ECO:0007669"/>
    <property type="project" value="TreeGrafter"/>
</dbReference>
<proteinExistence type="predicted"/>
<evidence type="ECO:0000256" key="2">
    <source>
        <dbReference type="PIRSR" id="PIRSR613078-2"/>
    </source>
</evidence>
<feature type="binding site" evidence="2">
    <location>
        <position position="63"/>
    </location>
    <ligand>
        <name>substrate</name>
    </ligand>
</feature>
<organism evidence="4 5">
    <name type="scientific">Massariosphaeria phaeospora</name>
    <dbReference type="NCBI Taxonomy" id="100035"/>
    <lineage>
        <taxon>Eukaryota</taxon>
        <taxon>Fungi</taxon>
        <taxon>Dikarya</taxon>
        <taxon>Ascomycota</taxon>
        <taxon>Pezizomycotina</taxon>
        <taxon>Dothideomycetes</taxon>
        <taxon>Pleosporomycetidae</taxon>
        <taxon>Pleosporales</taxon>
        <taxon>Pleosporales incertae sedis</taxon>
        <taxon>Massariosphaeria</taxon>
    </lineage>
</organism>
<dbReference type="GO" id="GO:0005829">
    <property type="term" value="C:cytosol"/>
    <property type="evidence" value="ECO:0007669"/>
    <property type="project" value="TreeGrafter"/>
</dbReference>
<dbReference type="GO" id="GO:0043456">
    <property type="term" value="P:regulation of pentose-phosphate shunt"/>
    <property type="evidence" value="ECO:0007669"/>
    <property type="project" value="TreeGrafter"/>
</dbReference>
<dbReference type="Gene3D" id="3.40.50.1240">
    <property type="entry name" value="Phosphoglycerate mutase-like"/>
    <property type="match status" value="1"/>
</dbReference>
<name>A0A7C8M306_9PLEO</name>
<feature type="binding site" evidence="2">
    <location>
        <begin position="11"/>
        <end position="18"/>
    </location>
    <ligand>
        <name>substrate</name>
    </ligand>
</feature>
<feature type="region of interest" description="Disordered" evidence="3">
    <location>
        <begin position="228"/>
        <end position="284"/>
    </location>
</feature>
<dbReference type="Proteomes" id="UP000481861">
    <property type="component" value="Unassembled WGS sequence"/>
</dbReference>
<dbReference type="InterPro" id="IPR051695">
    <property type="entry name" value="Phosphoglycerate_Mutase"/>
</dbReference>
<dbReference type="AlphaFoldDB" id="A0A7C8M306"/>
<keyword evidence="5" id="KW-1185">Reference proteome</keyword>
<feature type="compositionally biased region" description="Polar residues" evidence="3">
    <location>
        <begin position="258"/>
        <end position="279"/>
    </location>
</feature>
<evidence type="ECO:0000256" key="1">
    <source>
        <dbReference type="ARBA" id="ARBA00022801"/>
    </source>
</evidence>
<dbReference type="OrthoDB" id="354304at2759"/>
<keyword evidence="1" id="KW-0378">Hydrolase</keyword>
<accession>A0A7C8M306</accession>
<dbReference type="EMBL" id="JAADJZ010000029">
    <property type="protein sequence ID" value="KAF2866201.1"/>
    <property type="molecule type" value="Genomic_DNA"/>
</dbReference>
<feature type="compositionally biased region" description="Polar residues" evidence="3">
    <location>
        <begin position="236"/>
        <end position="246"/>
    </location>
</feature>
<dbReference type="GO" id="GO:0004331">
    <property type="term" value="F:fructose-2,6-bisphosphate 2-phosphatase activity"/>
    <property type="evidence" value="ECO:0007669"/>
    <property type="project" value="TreeGrafter"/>
</dbReference>
<dbReference type="InterPro" id="IPR013078">
    <property type="entry name" value="His_Pase_superF_clade-1"/>
</dbReference>
<comment type="caution">
    <text evidence="4">The sequence shown here is derived from an EMBL/GenBank/DDBJ whole genome shotgun (WGS) entry which is preliminary data.</text>
</comment>
<dbReference type="PROSITE" id="PS00175">
    <property type="entry name" value="PG_MUTASE"/>
    <property type="match status" value="1"/>
</dbReference>
<dbReference type="PANTHER" id="PTHR46517:SF1">
    <property type="entry name" value="FRUCTOSE-2,6-BISPHOSPHATASE TIGAR"/>
    <property type="match status" value="1"/>
</dbReference>
<dbReference type="SUPFAM" id="SSF53254">
    <property type="entry name" value="Phosphoglycerate mutase-like"/>
    <property type="match status" value="1"/>
</dbReference>
<evidence type="ECO:0000256" key="3">
    <source>
        <dbReference type="SAM" id="MobiDB-lite"/>
    </source>
</evidence>
<reference evidence="4 5" key="1">
    <citation type="submission" date="2020-01" db="EMBL/GenBank/DDBJ databases">
        <authorList>
            <consortium name="DOE Joint Genome Institute"/>
            <person name="Haridas S."/>
            <person name="Albert R."/>
            <person name="Binder M."/>
            <person name="Bloem J."/>
            <person name="Labutti K."/>
            <person name="Salamov A."/>
            <person name="Andreopoulos B."/>
            <person name="Baker S.E."/>
            <person name="Barry K."/>
            <person name="Bills G."/>
            <person name="Bluhm B.H."/>
            <person name="Cannon C."/>
            <person name="Castanera R."/>
            <person name="Culley D.E."/>
            <person name="Daum C."/>
            <person name="Ezra D."/>
            <person name="Gonzalez J.B."/>
            <person name="Henrissat B."/>
            <person name="Kuo A."/>
            <person name="Liang C."/>
            <person name="Lipzen A."/>
            <person name="Lutzoni F."/>
            <person name="Magnuson J."/>
            <person name="Mondo S."/>
            <person name="Nolan M."/>
            <person name="Ohm R."/>
            <person name="Pangilinan J."/>
            <person name="Park H.-J.H."/>
            <person name="Ramirez L."/>
            <person name="Alfaro M."/>
            <person name="Sun H."/>
            <person name="Tritt A."/>
            <person name="Yoshinaga Y."/>
            <person name="Zwiers L.-H.L."/>
            <person name="Turgeon B.G."/>
            <person name="Goodwin S.B."/>
            <person name="Spatafora J.W."/>
            <person name="Crous P.W."/>
            <person name="Grigoriev I.V."/>
        </authorList>
    </citation>
    <scope>NUCLEOTIDE SEQUENCE [LARGE SCALE GENOMIC DNA]</scope>
    <source>
        <strain evidence="4 5">CBS 611.86</strain>
    </source>
</reference>
<dbReference type="InterPro" id="IPR029033">
    <property type="entry name" value="His_PPase_superfam"/>
</dbReference>
<dbReference type="SMART" id="SM00855">
    <property type="entry name" value="PGAM"/>
    <property type="match status" value="1"/>
</dbReference>
<evidence type="ECO:0000313" key="5">
    <source>
        <dbReference type="Proteomes" id="UP000481861"/>
    </source>
</evidence>
<gene>
    <name evidence="4" type="ORF">BDV95DRAFT_505768</name>
</gene>